<feature type="transmembrane region" description="Helical" evidence="2">
    <location>
        <begin position="70"/>
        <end position="88"/>
    </location>
</feature>
<keyword evidence="2" id="KW-0812">Transmembrane</keyword>
<feature type="region of interest" description="Disordered" evidence="1">
    <location>
        <begin position="102"/>
        <end position="130"/>
    </location>
</feature>
<evidence type="ECO:0000256" key="2">
    <source>
        <dbReference type="SAM" id="Phobius"/>
    </source>
</evidence>
<dbReference type="RefSeq" id="WP_317796488.1">
    <property type="nucleotide sequence ID" value="NZ_AP028461.1"/>
</dbReference>
<sequence length="130" mass="13312">MIEPPKSVLPRWLPLAAAGVAGLAAAATVMARRRKSAAPAVPVVVEATPPPLPPPPPPSAPPVRRTRVRVVLLALVVGVAAGWGLAVLHHDSVEAECAEARASRSRYPSSSFSVGGGSMGSLSSLPDECR</sequence>
<accession>A0ABW4ADD8</accession>
<dbReference type="EMBL" id="JBHTMK010000034">
    <property type="protein sequence ID" value="MFD1368268.1"/>
    <property type="molecule type" value="Genomic_DNA"/>
</dbReference>
<name>A0ABW4ADD8_9ACTN</name>
<evidence type="ECO:0000313" key="4">
    <source>
        <dbReference type="Proteomes" id="UP001597183"/>
    </source>
</evidence>
<keyword evidence="4" id="KW-1185">Reference proteome</keyword>
<proteinExistence type="predicted"/>
<keyword evidence="2" id="KW-0472">Membrane</keyword>
<evidence type="ECO:0000313" key="3">
    <source>
        <dbReference type="EMBL" id="MFD1368268.1"/>
    </source>
</evidence>
<gene>
    <name evidence="3" type="ORF">ACFQ5G_23185</name>
</gene>
<feature type="transmembrane region" description="Helical" evidence="2">
    <location>
        <begin position="12"/>
        <end position="31"/>
    </location>
</feature>
<organism evidence="3 4">
    <name type="scientific">Actinoplanes sichuanensis</name>
    <dbReference type="NCBI Taxonomy" id="512349"/>
    <lineage>
        <taxon>Bacteria</taxon>
        <taxon>Bacillati</taxon>
        <taxon>Actinomycetota</taxon>
        <taxon>Actinomycetes</taxon>
        <taxon>Micromonosporales</taxon>
        <taxon>Micromonosporaceae</taxon>
        <taxon>Actinoplanes</taxon>
    </lineage>
</organism>
<dbReference type="Proteomes" id="UP001597183">
    <property type="component" value="Unassembled WGS sequence"/>
</dbReference>
<evidence type="ECO:0000256" key="1">
    <source>
        <dbReference type="SAM" id="MobiDB-lite"/>
    </source>
</evidence>
<reference evidence="4" key="1">
    <citation type="journal article" date="2019" name="Int. J. Syst. Evol. Microbiol.">
        <title>The Global Catalogue of Microorganisms (GCM) 10K type strain sequencing project: providing services to taxonomists for standard genome sequencing and annotation.</title>
        <authorList>
            <consortium name="The Broad Institute Genomics Platform"/>
            <consortium name="The Broad Institute Genome Sequencing Center for Infectious Disease"/>
            <person name="Wu L."/>
            <person name="Ma J."/>
        </authorList>
    </citation>
    <scope>NUCLEOTIDE SEQUENCE [LARGE SCALE GENOMIC DNA]</scope>
    <source>
        <strain evidence="4">CCM 7526</strain>
    </source>
</reference>
<keyword evidence="2" id="KW-1133">Transmembrane helix</keyword>
<comment type="caution">
    <text evidence="3">The sequence shown here is derived from an EMBL/GenBank/DDBJ whole genome shotgun (WGS) entry which is preliminary data.</text>
</comment>
<protein>
    <submittedName>
        <fullName evidence="3">Uncharacterized protein</fullName>
    </submittedName>
</protein>